<evidence type="ECO:0000256" key="6">
    <source>
        <dbReference type="ARBA" id="ARBA00022729"/>
    </source>
</evidence>
<feature type="signal peptide" evidence="11">
    <location>
        <begin position="1"/>
        <end position="29"/>
    </location>
</feature>
<dbReference type="Gene3D" id="2.40.160.10">
    <property type="entry name" value="Porin"/>
    <property type="match status" value="1"/>
</dbReference>
<evidence type="ECO:0000313" key="13">
    <source>
        <dbReference type="EMBL" id="NRF68244.1"/>
    </source>
</evidence>
<dbReference type="Proteomes" id="UP000737171">
    <property type="component" value="Unassembled WGS sequence"/>
</dbReference>
<feature type="chain" id="PRO_5045382454" evidence="11">
    <location>
        <begin position="30"/>
        <end position="355"/>
    </location>
</feature>
<keyword evidence="10" id="KW-0998">Cell outer membrane</keyword>
<keyword evidence="4" id="KW-1134">Transmembrane beta strand</keyword>
<comment type="caution">
    <text evidence="13">The sequence shown here is derived from an EMBL/GenBank/DDBJ whole genome shotgun (WGS) entry which is preliminary data.</text>
</comment>
<accession>A0ABX2EI29</accession>
<keyword evidence="3" id="KW-0813">Transport</keyword>
<dbReference type="InterPro" id="IPR033900">
    <property type="entry name" value="Gram_neg_porin_domain"/>
</dbReference>
<sequence>MHASTSHRKVMKHIAAFALLATAAVAASAQSNVTLFGVVDVAARHVKNGDNTLRSLSGNGLNSSRLGFRGVEDLGGGLKAGFWLEHGFNVDTGTQSDAARFWNRRSTVSLSGGFGELRLGRDFTPTYTGFADYDVFGTNGVADAGKFNSVLGTNADTATRSDNEVSYFTPGNLGGFRAQVSFAPSEKVAGKKYMGGRVAYGAGPLDVSLAYGQTTVTPSAGEDKYKFVVLGGSYDFGVAKLTGYVSQAEFANLEMQVANIGVQVPLGQGILRASYIRADASGRTAAGANTENNDANQIALGYVYNLSKRTALYTTVARVNNKAGATFVVSGGPALPSPNNGKDSTGVDFGLRHSF</sequence>
<dbReference type="InterPro" id="IPR050298">
    <property type="entry name" value="Gram-neg_bact_OMP"/>
</dbReference>
<comment type="subcellular location">
    <subcellularLocation>
        <location evidence="1">Cell outer membrane</location>
        <topology evidence="1">Multi-pass membrane protein</topology>
    </subcellularLocation>
</comment>
<dbReference type="InterPro" id="IPR002299">
    <property type="entry name" value="Porin_Neis"/>
</dbReference>
<dbReference type="PRINTS" id="PR00184">
    <property type="entry name" value="NEISSPPORIN"/>
</dbReference>
<gene>
    <name evidence="13" type="ORF">HLB44_14720</name>
</gene>
<name>A0ABX2EI29_9BURK</name>
<evidence type="ECO:0000256" key="8">
    <source>
        <dbReference type="ARBA" id="ARBA00023114"/>
    </source>
</evidence>
<evidence type="ECO:0000256" key="2">
    <source>
        <dbReference type="ARBA" id="ARBA00011233"/>
    </source>
</evidence>
<dbReference type="CDD" id="cd00342">
    <property type="entry name" value="gram_neg_porins"/>
    <property type="match status" value="1"/>
</dbReference>
<evidence type="ECO:0000256" key="10">
    <source>
        <dbReference type="ARBA" id="ARBA00023237"/>
    </source>
</evidence>
<dbReference type="PANTHER" id="PTHR34501:SF9">
    <property type="entry name" value="MAJOR OUTER MEMBRANE PROTEIN P.IA"/>
    <property type="match status" value="1"/>
</dbReference>
<dbReference type="Pfam" id="PF13609">
    <property type="entry name" value="Porin_4"/>
    <property type="match status" value="1"/>
</dbReference>
<proteinExistence type="predicted"/>
<keyword evidence="9" id="KW-0472">Membrane</keyword>
<evidence type="ECO:0000256" key="1">
    <source>
        <dbReference type="ARBA" id="ARBA00004571"/>
    </source>
</evidence>
<reference evidence="13 14" key="1">
    <citation type="submission" date="2020-05" db="EMBL/GenBank/DDBJ databases">
        <title>Aquincola sp. isolate from soil.</title>
        <authorList>
            <person name="Han J."/>
            <person name="Kim D.-U."/>
        </authorList>
    </citation>
    <scope>NUCLEOTIDE SEQUENCE [LARGE SCALE GENOMIC DNA]</scope>
    <source>
        <strain evidence="13 14">S2</strain>
    </source>
</reference>
<organism evidence="13 14">
    <name type="scientific">Pseudaquabacterium terrae</name>
    <dbReference type="NCBI Taxonomy" id="2732868"/>
    <lineage>
        <taxon>Bacteria</taxon>
        <taxon>Pseudomonadati</taxon>
        <taxon>Pseudomonadota</taxon>
        <taxon>Betaproteobacteria</taxon>
        <taxon>Burkholderiales</taxon>
        <taxon>Sphaerotilaceae</taxon>
        <taxon>Pseudaquabacterium</taxon>
    </lineage>
</organism>
<evidence type="ECO:0000313" key="14">
    <source>
        <dbReference type="Proteomes" id="UP000737171"/>
    </source>
</evidence>
<dbReference type="EMBL" id="JABRWJ010000004">
    <property type="protein sequence ID" value="NRF68244.1"/>
    <property type="molecule type" value="Genomic_DNA"/>
</dbReference>
<evidence type="ECO:0000256" key="7">
    <source>
        <dbReference type="ARBA" id="ARBA00023065"/>
    </source>
</evidence>
<protein>
    <submittedName>
        <fullName evidence="13">Porin</fullName>
    </submittedName>
</protein>
<comment type="subunit">
    <text evidence="2">Homotrimer.</text>
</comment>
<keyword evidence="5" id="KW-0812">Transmembrane</keyword>
<keyword evidence="8" id="KW-0626">Porin</keyword>
<evidence type="ECO:0000259" key="12">
    <source>
        <dbReference type="Pfam" id="PF13609"/>
    </source>
</evidence>
<dbReference type="InterPro" id="IPR023614">
    <property type="entry name" value="Porin_dom_sf"/>
</dbReference>
<keyword evidence="14" id="KW-1185">Reference proteome</keyword>
<feature type="domain" description="Porin" evidence="12">
    <location>
        <begin position="16"/>
        <end position="323"/>
    </location>
</feature>
<keyword evidence="7" id="KW-0406">Ion transport</keyword>
<evidence type="ECO:0000256" key="9">
    <source>
        <dbReference type="ARBA" id="ARBA00023136"/>
    </source>
</evidence>
<keyword evidence="6 11" id="KW-0732">Signal</keyword>
<evidence type="ECO:0000256" key="4">
    <source>
        <dbReference type="ARBA" id="ARBA00022452"/>
    </source>
</evidence>
<evidence type="ECO:0000256" key="11">
    <source>
        <dbReference type="SAM" id="SignalP"/>
    </source>
</evidence>
<dbReference type="SUPFAM" id="SSF56935">
    <property type="entry name" value="Porins"/>
    <property type="match status" value="1"/>
</dbReference>
<evidence type="ECO:0000256" key="5">
    <source>
        <dbReference type="ARBA" id="ARBA00022692"/>
    </source>
</evidence>
<dbReference type="PANTHER" id="PTHR34501">
    <property type="entry name" value="PROTEIN YDDL-RELATED"/>
    <property type="match status" value="1"/>
</dbReference>
<evidence type="ECO:0000256" key="3">
    <source>
        <dbReference type="ARBA" id="ARBA00022448"/>
    </source>
</evidence>